<sequence>MSSRARRRARVKGARTDAVDHEADKRHEELYRELVSFCRLMEIKQQPFRKRKPQQKTEINY</sequence>
<protein>
    <submittedName>
        <fullName evidence="2">Uncharacterized protein</fullName>
    </submittedName>
</protein>
<dbReference type="AlphaFoldDB" id="A0A2T4MWY7"/>
<reference evidence="2 3" key="1">
    <citation type="submission" date="2018-03" db="EMBL/GenBank/DDBJ databases">
        <title>Aeromonas veronii whole genome sequencing and analysis.</title>
        <authorList>
            <person name="Xie H."/>
            <person name="Liu T."/>
            <person name="Wang K."/>
        </authorList>
    </citation>
    <scope>NUCLEOTIDE SEQUENCE [LARGE SCALE GENOMIC DNA]</scope>
    <source>
        <strain evidence="2 3">XH.VA.1</strain>
    </source>
</reference>
<feature type="compositionally biased region" description="Basic residues" evidence="1">
    <location>
        <begin position="1"/>
        <end position="13"/>
    </location>
</feature>
<evidence type="ECO:0000313" key="2">
    <source>
        <dbReference type="EMBL" id="PTH79117.1"/>
    </source>
</evidence>
<dbReference type="EMBL" id="PZKL01000045">
    <property type="protein sequence ID" value="PTH79117.1"/>
    <property type="molecule type" value="Genomic_DNA"/>
</dbReference>
<comment type="caution">
    <text evidence="2">The sequence shown here is derived from an EMBL/GenBank/DDBJ whole genome shotgun (WGS) entry which is preliminary data.</text>
</comment>
<evidence type="ECO:0000313" key="3">
    <source>
        <dbReference type="Proteomes" id="UP000241986"/>
    </source>
</evidence>
<gene>
    <name evidence="2" type="ORF">DAA48_22055</name>
</gene>
<proteinExistence type="predicted"/>
<name>A0A2T4MWY7_AERVE</name>
<evidence type="ECO:0000256" key="1">
    <source>
        <dbReference type="SAM" id="MobiDB-lite"/>
    </source>
</evidence>
<accession>A0A2T4MWY7</accession>
<dbReference type="Proteomes" id="UP000241986">
    <property type="component" value="Unassembled WGS sequence"/>
</dbReference>
<feature type="region of interest" description="Disordered" evidence="1">
    <location>
        <begin position="1"/>
        <end position="22"/>
    </location>
</feature>
<organism evidence="2 3">
    <name type="scientific">Aeromonas veronii</name>
    <dbReference type="NCBI Taxonomy" id="654"/>
    <lineage>
        <taxon>Bacteria</taxon>
        <taxon>Pseudomonadati</taxon>
        <taxon>Pseudomonadota</taxon>
        <taxon>Gammaproteobacteria</taxon>
        <taxon>Aeromonadales</taxon>
        <taxon>Aeromonadaceae</taxon>
        <taxon>Aeromonas</taxon>
    </lineage>
</organism>